<proteinExistence type="predicted"/>
<dbReference type="AlphaFoldDB" id="A0A0F9KMC7"/>
<organism evidence="1">
    <name type="scientific">marine sediment metagenome</name>
    <dbReference type="NCBI Taxonomy" id="412755"/>
    <lineage>
        <taxon>unclassified sequences</taxon>
        <taxon>metagenomes</taxon>
        <taxon>ecological metagenomes</taxon>
    </lineage>
</organism>
<dbReference type="EMBL" id="LAZR01007763">
    <property type="protein sequence ID" value="KKM83108.1"/>
    <property type="molecule type" value="Genomic_DNA"/>
</dbReference>
<protein>
    <submittedName>
        <fullName evidence="1">Uncharacterized protein</fullName>
    </submittedName>
</protein>
<evidence type="ECO:0000313" key="1">
    <source>
        <dbReference type="EMBL" id="KKM83108.1"/>
    </source>
</evidence>
<accession>A0A0F9KMC7</accession>
<name>A0A0F9KMC7_9ZZZZ</name>
<reference evidence="1" key="1">
    <citation type="journal article" date="2015" name="Nature">
        <title>Complex archaea that bridge the gap between prokaryotes and eukaryotes.</title>
        <authorList>
            <person name="Spang A."/>
            <person name="Saw J.H."/>
            <person name="Jorgensen S.L."/>
            <person name="Zaremba-Niedzwiedzka K."/>
            <person name="Martijn J."/>
            <person name="Lind A.E."/>
            <person name="van Eijk R."/>
            <person name="Schleper C."/>
            <person name="Guy L."/>
            <person name="Ettema T.J."/>
        </authorList>
    </citation>
    <scope>NUCLEOTIDE SEQUENCE</scope>
</reference>
<sequence length="112" mass="12136">MAKRSRGGVAVLLDAGRFLPTPADLLKPFPPPKKGEMVMQGVTADLLSWSLGYIPVVGDLVGQFVNDNIMADVQTKLSNAELTEFRAQNRVYPNGIALLRTFQRARVAPGSP</sequence>
<comment type="caution">
    <text evidence="1">The sequence shown here is derived from an EMBL/GenBank/DDBJ whole genome shotgun (WGS) entry which is preliminary data.</text>
</comment>
<gene>
    <name evidence="1" type="ORF">LCGC14_1312800</name>
</gene>